<reference evidence="2" key="1">
    <citation type="journal article" date="2017" name="Nat. Ecol. Evol.">
        <title>Genome expansion and lineage-specific genetic innovations in the forest pathogenic fungi Armillaria.</title>
        <authorList>
            <person name="Sipos G."/>
            <person name="Prasanna A.N."/>
            <person name="Walter M.C."/>
            <person name="O'Connor E."/>
            <person name="Balint B."/>
            <person name="Krizsan K."/>
            <person name="Kiss B."/>
            <person name="Hess J."/>
            <person name="Varga T."/>
            <person name="Slot J."/>
            <person name="Riley R."/>
            <person name="Boka B."/>
            <person name="Rigling D."/>
            <person name="Barry K."/>
            <person name="Lee J."/>
            <person name="Mihaltcheva S."/>
            <person name="LaButti K."/>
            <person name="Lipzen A."/>
            <person name="Waldron R."/>
            <person name="Moloney N.M."/>
            <person name="Sperisen C."/>
            <person name="Kredics L."/>
            <person name="Vagvoelgyi C."/>
            <person name="Patrignani A."/>
            <person name="Fitzpatrick D."/>
            <person name="Nagy I."/>
            <person name="Doyle S."/>
            <person name="Anderson J.B."/>
            <person name="Grigoriev I.V."/>
            <person name="Gueldener U."/>
            <person name="Muensterkoetter M."/>
            <person name="Nagy L.G."/>
        </authorList>
    </citation>
    <scope>NUCLEOTIDE SEQUENCE [LARGE SCALE GENOMIC DNA]</scope>
    <source>
        <strain evidence="2">28-4</strain>
    </source>
</reference>
<protein>
    <submittedName>
        <fullName evidence="1">Uncharacterized protein</fullName>
    </submittedName>
</protein>
<dbReference type="Proteomes" id="UP000218334">
    <property type="component" value="Unassembled WGS sequence"/>
</dbReference>
<dbReference type="EMBL" id="KZ293448">
    <property type="protein sequence ID" value="PBK65049.1"/>
    <property type="molecule type" value="Genomic_DNA"/>
</dbReference>
<evidence type="ECO:0000313" key="1">
    <source>
        <dbReference type="EMBL" id="PBK65049.1"/>
    </source>
</evidence>
<organism evidence="1 2">
    <name type="scientific">Armillaria solidipes</name>
    <dbReference type="NCBI Taxonomy" id="1076256"/>
    <lineage>
        <taxon>Eukaryota</taxon>
        <taxon>Fungi</taxon>
        <taxon>Dikarya</taxon>
        <taxon>Basidiomycota</taxon>
        <taxon>Agaricomycotina</taxon>
        <taxon>Agaricomycetes</taxon>
        <taxon>Agaricomycetidae</taxon>
        <taxon>Agaricales</taxon>
        <taxon>Marasmiineae</taxon>
        <taxon>Physalacriaceae</taxon>
        <taxon>Armillaria</taxon>
    </lineage>
</organism>
<name>A0A2H3B298_9AGAR</name>
<accession>A0A2H3B298</accession>
<keyword evidence="2" id="KW-1185">Reference proteome</keyword>
<evidence type="ECO:0000313" key="2">
    <source>
        <dbReference type="Proteomes" id="UP000218334"/>
    </source>
</evidence>
<proteinExistence type="predicted"/>
<sequence>MHGTQKWLSKASTMSIDNNRTWRMVKTAEDNQLEEIVFTIQGVLAKKDLLPVNDAPLRDNYMFLQQHIRMTGLGCKGFNDAADNILEAQLVFKRKFPEGTFERWTPDNTDGCIGIDISNHYLETSKAYPQEQASFEKGVDPKGILAAACARRDLLHTEDNKVRFFSSSIDEDGERRFEGTEPQIFHIGDILEVQLSIIAVALKNGQKRLKLKLRSVALLDQGFSKVSRKHTSKKDKLELTTMNRREKERYIAKT</sequence>
<dbReference type="STRING" id="1076256.A0A2H3B298"/>
<gene>
    <name evidence="1" type="ORF">ARMSODRAFT_892353</name>
</gene>
<dbReference type="AlphaFoldDB" id="A0A2H3B298"/>